<dbReference type="EMBL" id="JAYRBN010000059">
    <property type="protein sequence ID" value="KAL2741094.1"/>
    <property type="molecule type" value="Genomic_DNA"/>
</dbReference>
<comment type="caution">
    <text evidence="1">The sequence shown here is derived from an EMBL/GenBank/DDBJ whole genome shotgun (WGS) entry which is preliminary data.</text>
</comment>
<evidence type="ECO:0000313" key="2">
    <source>
        <dbReference type="Proteomes" id="UP001607303"/>
    </source>
</evidence>
<name>A0ABD2C7W3_VESMC</name>
<protein>
    <submittedName>
        <fullName evidence="1">Uncharacterized protein</fullName>
    </submittedName>
</protein>
<accession>A0ABD2C7W3</accession>
<dbReference type="AlphaFoldDB" id="A0ABD2C7W3"/>
<evidence type="ECO:0000313" key="1">
    <source>
        <dbReference type="EMBL" id="KAL2741094.1"/>
    </source>
</evidence>
<gene>
    <name evidence="1" type="ORF">V1477_010155</name>
</gene>
<keyword evidence="2" id="KW-1185">Reference proteome</keyword>
<proteinExistence type="predicted"/>
<organism evidence="1 2">
    <name type="scientific">Vespula maculifrons</name>
    <name type="common">Eastern yellow jacket</name>
    <name type="synonym">Wasp</name>
    <dbReference type="NCBI Taxonomy" id="7453"/>
    <lineage>
        <taxon>Eukaryota</taxon>
        <taxon>Metazoa</taxon>
        <taxon>Ecdysozoa</taxon>
        <taxon>Arthropoda</taxon>
        <taxon>Hexapoda</taxon>
        <taxon>Insecta</taxon>
        <taxon>Pterygota</taxon>
        <taxon>Neoptera</taxon>
        <taxon>Endopterygota</taxon>
        <taxon>Hymenoptera</taxon>
        <taxon>Apocrita</taxon>
        <taxon>Aculeata</taxon>
        <taxon>Vespoidea</taxon>
        <taxon>Vespidae</taxon>
        <taxon>Vespinae</taxon>
        <taxon>Vespula</taxon>
    </lineage>
</organism>
<dbReference type="Proteomes" id="UP001607303">
    <property type="component" value="Unassembled WGS sequence"/>
</dbReference>
<sequence>MKFDGMENGKDVFNSANNNLLVKLQSLLDEHIISNRANIPISKKLFSFEDDSILVFLILTLVVKQPEDFHFLSKLSQFRPIKIQVEDGTFGELVSFCDRSFIAWKRWILKTESAKETSFLGMLNQRATVRMTRVENRQRTPIQSKVYAIVPIHDTVVTVPQTMPLGYQVIFHCILVLSSDAVVELIHFYGRIKDYRDALAENRTADKWNEGTQKCRVRREWIAGYKLVPRKTRNYGIKASGIKCMCGGKLLVEIKRGRGKIEDLQNVIAGVLSWENKQQVDGIIVAVNGYYSVKIEVKFLGKIFDGSHHAKRSRKRTAKDRKDKNCMDHAMSCIEDLGSALLRKFGF</sequence>
<reference evidence="1 2" key="1">
    <citation type="journal article" date="2024" name="Ann. Entomol. Soc. Am.">
        <title>Genomic analyses of the southern and eastern yellowjacket wasps (Hymenoptera: Vespidae) reveal evolutionary signatures of social life.</title>
        <authorList>
            <person name="Catto M.A."/>
            <person name="Caine P.B."/>
            <person name="Orr S.E."/>
            <person name="Hunt B.G."/>
            <person name="Goodisman M.A.D."/>
        </authorList>
    </citation>
    <scope>NUCLEOTIDE SEQUENCE [LARGE SCALE GENOMIC DNA]</scope>
    <source>
        <strain evidence="1">232</strain>
        <tissue evidence="1">Head and thorax</tissue>
    </source>
</reference>